<evidence type="ECO:0000313" key="3">
    <source>
        <dbReference type="Proteomes" id="UP000595620"/>
    </source>
</evidence>
<name>A0A7R7FRL3_ADEB7</name>
<proteinExistence type="predicted"/>
<evidence type="ECO:0000259" key="1">
    <source>
        <dbReference type="PROSITE" id="PS50181"/>
    </source>
</evidence>
<accession>A0A7R7FRL3</accession>
<dbReference type="SUPFAM" id="SSF81383">
    <property type="entry name" value="F-box domain"/>
    <property type="match status" value="1"/>
</dbReference>
<dbReference type="SMART" id="SM00256">
    <property type="entry name" value="FBOX"/>
    <property type="match status" value="1"/>
</dbReference>
<feature type="domain" description="F-box" evidence="1">
    <location>
        <begin position="1"/>
        <end position="46"/>
    </location>
</feature>
<dbReference type="Pfam" id="PF00646">
    <property type="entry name" value="F-box"/>
    <property type="match status" value="1"/>
</dbReference>
<evidence type="ECO:0000313" key="2">
    <source>
        <dbReference type="EMBL" id="BCO10946.1"/>
    </source>
</evidence>
<dbReference type="PROSITE" id="PS50181">
    <property type="entry name" value="FBOX"/>
    <property type="match status" value="1"/>
</dbReference>
<reference evidence="2" key="1">
    <citation type="submission" date="2020-12" db="EMBL/GenBank/DDBJ databases">
        <title>Complete genome sequence of bovine adenovirus type 7 strain Fukuroi.</title>
        <authorList>
            <person name="Kumagai A."/>
            <person name="Hatama S."/>
        </authorList>
    </citation>
    <scope>NUCLEOTIDE SEQUENCE [LARGE SCALE GENOMIC DNA]</scope>
    <source>
        <strain evidence="2">Fukuroi</strain>
    </source>
</reference>
<dbReference type="Proteomes" id="UP000595620">
    <property type="component" value="Segment"/>
</dbReference>
<keyword evidence="3" id="KW-1185">Reference proteome</keyword>
<dbReference type="CDD" id="cd09917">
    <property type="entry name" value="F-box_SF"/>
    <property type="match status" value="1"/>
</dbReference>
<organismHost>
    <name type="scientific">Bos taurus</name>
    <name type="common">Bovine</name>
    <dbReference type="NCBI Taxonomy" id="9913"/>
</organismHost>
<dbReference type="InterPro" id="IPR036047">
    <property type="entry name" value="F-box-like_dom_sf"/>
</dbReference>
<dbReference type="InterPro" id="IPR001810">
    <property type="entry name" value="F-box_dom"/>
</dbReference>
<dbReference type="EMBL" id="LC597488">
    <property type="protein sequence ID" value="BCO10946.1"/>
    <property type="molecule type" value="Genomic_DNA"/>
</dbReference>
<protein>
    <submittedName>
        <fullName evidence="2">RH2 protein</fullName>
    </submittedName>
</protein>
<organism evidence="2">
    <name type="scientific">Bovine adenovirus 7</name>
    <name type="common">BAdV-7</name>
    <dbReference type="NCBI Taxonomy" id="10511"/>
    <lineage>
        <taxon>Viruses</taxon>
        <taxon>Varidnaviria</taxon>
        <taxon>Bamfordvirae</taxon>
        <taxon>Preplasmiviricota</taxon>
        <taxon>Polisuviricotina</taxon>
        <taxon>Pharingeaviricetes</taxon>
        <taxon>Rowavirales</taxon>
        <taxon>Adenoviridae</taxon>
        <taxon>Barthadenovirus</taxon>
        <taxon>Barthadenovirus bosseptimum</taxon>
        <taxon>Bovine adenovirus F</taxon>
    </lineage>
</organism>
<sequence>MSSLLLPLEIWEEIFLYLSSKDIASFAAVFPFCKSVLQSRYFLKKFALCKANLNKQLIVKCFLQERLATDFVFIKPGNYWCFNSGLDCIACKLTPYLLLMSPFEVICKCEDHMFLWYNTNLYV</sequence>
<gene>
    <name evidence="2" type="primary">RH2</name>
</gene>